<dbReference type="EMBL" id="SRLE01000009">
    <property type="protein sequence ID" value="TGD72665.1"/>
    <property type="molecule type" value="Genomic_DNA"/>
</dbReference>
<proteinExistence type="predicted"/>
<keyword evidence="1" id="KW-0732">Signal</keyword>
<protein>
    <recommendedName>
        <fullName evidence="4">Curli production assembly/transport component CsgE</fullName>
    </recommendedName>
</protein>
<evidence type="ECO:0008006" key="4">
    <source>
        <dbReference type="Google" id="ProtNLM"/>
    </source>
</evidence>
<feature type="chain" id="PRO_5021288196" description="Curli production assembly/transport component CsgE" evidence="1">
    <location>
        <begin position="23"/>
        <end position="227"/>
    </location>
</feature>
<organism evidence="2 3">
    <name type="scientific">Mangrovimicrobium sediminis</name>
    <dbReference type="NCBI Taxonomy" id="2562682"/>
    <lineage>
        <taxon>Bacteria</taxon>
        <taxon>Pseudomonadati</taxon>
        <taxon>Pseudomonadota</taxon>
        <taxon>Gammaproteobacteria</taxon>
        <taxon>Cellvibrionales</taxon>
        <taxon>Halieaceae</taxon>
        <taxon>Mangrovimicrobium</taxon>
    </lineage>
</organism>
<reference evidence="2 3" key="1">
    <citation type="submission" date="2019-04" db="EMBL/GenBank/DDBJ databases">
        <title>Taxonomy of novel Haliea sp. from mangrove soil of West Coast of India.</title>
        <authorList>
            <person name="Verma A."/>
            <person name="Kumar P."/>
            <person name="Krishnamurthi S."/>
        </authorList>
    </citation>
    <scope>NUCLEOTIDE SEQUENCE [LARGE SCALE GENOMIC DNA]</scope>
    <source>
        <strain evidence="2 3">SAOS-164</strain>
    </source>
</reference>
<accession>A0A4Z0M045</accession>
<feature type="signal peptide" evidence="1">
    <location>
        <begin position="1"/>
        <end position="22"/>
    </location>
</feature>
<evidence type="ECO:0000313" key="2">
    <source>
        <dbReference type="EMBL" id="TGD72665.1"/>
    </source>
</evidence>
<gene>
    <name evidence="2" type="ORF">E4634_14180</name>
</gene>
<dbReference type="AlphaFoldDB" id="A0A4Z0M045"/>
<dbReference type="OrthoDB" id="5705066at2"/>
<comment type="caution">
    <text evidence="2">The sequence shown here is derived from an EMBL/GenBank/DDBJ whole genome shotgun (WGS) entry which is preliminary data.</text>
</comment>
<sequence>MTPSPPHALLTALLCLLPWCGAAGRELAVLDNPDCRFGGAFEQEKSIPGLDQALVSSGYYLFDCDAGIVWATRDPLPETLVMTLDGRQYAVAPDGAATQRPGKLQSAIGDLMLAMISGDEERLREDFELSANDDESLHMAPRSRRLRRALDHVLLRRLATDDGMDETPGVTVEIVTRDQQVILVRAQQEEVFATSELLGQRCAELLDAGTQACRLLAGDAEQPAATP</sequence>
<dbReference type="Proteomes" id="UP000298050">
    <property type="component" value="Unassembled WGS sequence"/>
</dbReference>
<keyword evidence="3" id="KW-1185">Reference proteome</keyword>
<name>A0A4Z0M045_9GAMM</name>
<dbReference type="Gene3D" id="2.50.20.10">
    <property type="entry name" value="Lipoprotein localisation LolA/LolB/LppX"/>
    <property type="match status" value="1"/>
</dbReference>
<evidence type="ECO:0000256" key="1">
    <source>
        <dbReference type="SAM" id="SignalP"/>
    </source>
</evidence>
<evidence type="ECO:0000313" key="3">
    <source>
        <dbReference type="Proteomes" id="UP000298050"/>
    </source>
</evidence>
<dbReference type="RefSeq" id="WP_135444998.1">
    <property type="nucleotide sequence ID" value="NZ_SRLE01000009.1"/>
</dbReference>